<keyword evidence="2" id="KW-1185">Reference proteome</keyword>
<gene>
    <name evidence="1" type="ORF">C427_5526</name>
</gene>
<reference evidence="1 2" key="1">
    <citation type="journal article" date="2013" name="Genome Announc.">
        <title>Complete Genome Sequence of Glaciecola psychrophila Strain 170T.</title>
        <authorList>
            <person name="Yin J."/>
            <person name="Chen J."/>
            <person name="Liu G."/>
            <person name="Yu Y."/>
            <person name="Song L."/>
            <person name="Wang X."/>
            <person name="Qu X."/>
        </authorList>
    </citation>
    <scope>NUCLEOTIDE SEQUENCE [LARGE SCALE GENOMIC DNA]</scope>
    <source>
        <strain evidence="1 2">170</strain>
    </source>
</reference>
<dbReference type="PATRIC" id="fig|1129794.4.peg.5504"/>
<dbReference type="KEGG" id="gps:C427_5526"/>
<evidence type="ECO:0000313" key="1">
    <source>
        <dbReference type="EMBL" id="AGH47623.1"/>
    </source>
</evidence>
<accession>K6ZNZ0</accession>
<name>K6ZNZ0_9ALTE</name>
<organism evidence="1 2">
    <name type="scientific">Paraglaciecola psychrophila 170</name>
    <dbReference type="NCBI Taxonomy" id="1129794"/>
    <lineage>
        <taxon>Bacteria</taxon>
        <taxon>Pseudomonadati</taxon>
        <taxon>Pseudomonadota</taxon>
        <taxon>Gammaproteobacteria</taxon>
        <taxon>Alteromonadales</taxon>
        <taxon>Alteromonadaceae</taxon>
        <taxon>Paraglaciecola</taxon>
    </lineage>
</organism>
<dbReference type="RefSeq" id="WP_007637959.1">
    <property type="nucleotide sequence ID" value="NC_020514.1"/>
</dbReference>
<protein>
    <submittedName>
        <fullName evidence="1">Uncharacterized protein</fullName>
    </submittedName>
</protein>
<dbReference type="Proteomes" id="UP000011864">
    <property type="component" value="Chromosome"/>
</dbReference>
<sequence>MINFINIVYHIFMGNLLINGWVSWLQLGLCLGGTFLSFYN</sequence>
<dbReference type="EMBL" id="CP003837">
    <property type="protein sequence ID" value="AGH47623.1"/>
    <property type="molecule type" value="Genomic_DNA"/>
</dbReference>
<proteinExistence type="predicted"/>
<dbReference type="AlphaFoldDB" id="K6ZNZ0"/>
<dbReference type="HOGENOM" id="CLU_3293793_0_0_6"/>
<evidence type="ECO:0000313" key="2">
    <source>
        <dbReference type="Proteomes" id="UP000011864"/>
    </source>
</evidence>